<sequence length="215" mass="24897">MNSSVSSDVIDGHDTANLVESIIKLEWNQFQQTNNEGGRASCQGNWPMFHQMRASQFMTWPEELLRSYRSDLQEADRVGRNLVTEKYGRMMQSTYPQEYCANIAPYIPRISADRNALQEGIITVQVSWARDFRERFPHLGEAMRVLTTVEDTPETTSFETYLRGELGTYSDRTVALYRDFVERLRHEQRNLTEETIRNTIRLAGFEDLAQAEAAQ</sequence>
<reference evidence="1 2" key="1">
    <citation type="journal article" date="2015" name="Genome Announc.">
        <title>Complete and Assembled Genome Sequence of Bifidobacterium kashiwanohense PV20-2, Isolated from the Feces of an Anemic Kenyan Infant.</title>
        <authorList>
            <person name="Vazquez-Gutierrez P."/>
            <person name="Lacroix C."/>
            <person name="Chassard C."/>
            <person name="Klumpp J."/>
            <person name="Jans C."/>
            <person name="Stevens M.J."/>
        </authorList>
    </citation>
    <scope>NUCLEOTIDE SEQUENCE [LARGE SCALE GENOMIC DNA]</scope>
    <source>
        <strain evidence="1 2">PV20-2</strain>
    </source>
</reference>
<dbReference type="EMBL" id="CP007456">
    <property type="protein sequence ID" value="AIZ14030.1"/>
    <property type="molecule type" value="Genomic_DNA"/>
</dbReference>
<evidence type="ECO:0000313" key="2">
    <source>
        <dbReference type="Proteomes" id="UP000030625"/>
    </source>
</evidence>
<evidence type="ECO:0000313" key="1">
    <source>
        <dbReference type="EMBL" id="AIZ14030.1"/>
    </source>
</evidence>
<organism evidence="1 2">
    <name type="scientific">Bifidobacterium catenulatum PV20-2</name>
    <dbReference type="NCBI Taxonomy" id="1447716"/>
    <lineage>
        <taxon>Bacteria</taxon>
        <taxon>Bacillati</taxon>
        <taxon>Actinomycetota</taxon>
        <taxon>Actinomycetes</taxon>
        <taxon>Bifidobacteriales</taxon>
        <taxon>Bifidobacteriaceae</taxon>
        <taxon>Bifidobacterium</taxon>
    </lineage>
</organism>
<dbReference type="HOGENOM" id="CLU_099036_0_0_11"/>
<dbReference type="InterPro" id="IPR025191">
    <property type="entry name" value="DUF4125"/>
</dbReference>
<dbReference type="KEGG" id="bka:AH68_02105"/>
<evidence type="ECO:0008006" key="3">
    <source>
        <dbReference type="Google" id="ProtNLM"/>
    </source>
</evidence>
<name>A0A0A7I4H6_9BIFI</name>
<dbReference type="AlphaFoldDB" id="A0A0A7I4H6"/>
<dbReference type="RefSeq" id="WP_039197213.1">
    <property type="nucleotide sequence ID" value="NZ_CP007456.1"/>
</dbReference>
<protein>
    <recommendedName>
        <fullName evidence="3">DUF4125 domain-containing protein</fullName>
    </recommendedName>
</protein>
<proteinExistence type="predicted"/>
<accession>A0A0A7I4H6</accession>
<dbReference type="Pfam" id="PF13526">
    <property type="entry name" value="DUF4125"/>
    <property type="match status" value="1"/>
</dbReference>
<dbReference type="Proteomes" id="UP000030625">
    <property type="component" value="Chromosome"/>
</dbReference>
<dbReference type="STRING" id="1447716.AH68_02105"/>
<gene>
    <name evidence="1" type="ORF">AH68_02105</name>
</gene>
<dbReference type="OrthoDB" id="5387164at2"/>